<gene>
    <name evidence="2" type="ORF">Aco04nite_81550</name>
</gene>
<reference evidence="2" key="1">
    <citation type="submission" date="2021-03" db="EMBL/GenBank/DDBJ databases">
        <title>Whole genome shotgun sequence of Actinoplanes consettensis NBRC 14913.</title>
        <authorList>
            <person name="Komaki H."/>
            <person name="Tamura T."/>
        </authorList>
    </citation>
    <scope>NUCLEOTIDE SEQUENCE</scope>
    <source>
        <strain evidence="2">NBRC 14913</strain>
    </source>
</reference>
<sequence length="70" mass="7172">MPTDLIIDALTAARRTRGSLDGAIFHSDHNEKPCKAGARSPTNAKPGSPVCAGYTATTPSAATPGPDNDH</sequence>
<feature type="compositionally biased region" description="Low complexity" evidence="1">
    <location>
        <begin position="52"/>
        <end position="70"/>
    </location>
</feature>
<name>A0A919T123_9ACTN</name>
<feature type="region of interest" description="Disordered" evidence="1">
    <location>
        <begin position="23"/>
        <end position="70"/>
    </location>
</feature>
<evidence type="ECO:0000313" key="2">
    <source>
        <dbReference type="EMBL" id="GIM82452.1"/>
    </source>
</evidence>
<accession>A0A919T123</accession>
<protein>
    <submittedName>
        <fullName evidence="2">Uncharacterized protein</fullName>
    </submittedName>
</protein>
<dbReference type="EMBL" id="BOQP01000051">
    <property type="protein sequence ID" value="GIM82452.1"/>
    <property type="molecule type" value="Genomic_DNA"/>
</dbReference>
<evidence type="ECO:0000313" key="3">
    <source>
        <dbReference type="Proteomes" id="UP000680865"/>
    </source>
</evidence>
<comment type="caution">
    <text evidence="2">The sequence shown here is derived from an EMBL/GenBank/DDBJ whole genome shotgun (WGS) entry which is preliminary data.</text>
</comment>
<dbReference type="Proteomes" id="UP000680865">
    <property type="component" value="Unassembled WGS sequence"/>
</dbReference>
<evidence type="ECO:0000256" key="1">
    <source>
        <dbReference type="SAM" id="MobiDB-lite"/>
    </source>
</evidence>
<proteinExistence type="predicted"/>
<organism evidence="2 3">
    <name type="scientific">Winogradskya consettensis</name>
    <dbReference type="NCBI Taxonomy" id="113560"/>
    <lineage>
        <taxon>Bacteria</taxon>
        <taxon>Bacillati</taxon>
        <taxon>Actinomycetota</taxon>
        <taxon>Actinomycetes</taxon>
        <taxon>Micromonosporales</taxon>
        <taxon>Micromonosporaceae</taxon>
        <taxon>Winogradskya</taxon>
    </lineage>
</organism>
<keyword evidence="3" id="KW-1185">Reference proteome</keyword>
<dbReference type="AlphaFoldDB" id="A0A919T123"/>